<protein>
    <submittedName>
        <fullName evidence="3">Uncharacterized protein</fullName>
    </submittedName>
</protein>
<name>A0A0S3F6N0_9SPHN</name>
<keyword evidence="4" id="KW-1185">Reference proteome</keyword>
<organism evidence="3 4">
    <name type="scientific">Sphingobium baderi</name>
    <dbReference type="NCBI Taxonomy" id="1332080"/>
    <lineage>
        <taxon>Bacteria</taxon>
        <taxon>Pseudomonadati</taxon>
        <taxon>Pseudomonadota</taxon>
        <taxon>Alphaproteobacteria</taxon>
        <taxon>Sphingomonadales</taxon>
        <taxon>Sphingomonadaceae</taxon>
        <taxon>Sphingobium</taxon>
    </lineage>
</organism>
<dbReference type="EMBL" id="CP013272">
    <property type="protein sequence ID" value="ALR23287.1"/>
    <property type="molecule type" value="Genomic_DNA"/>
</dbReference>
<dbReference type="RefSeq" id="WP_062069555.1">
    <property type="nucleotide sequence ID" value="NZ_CP013272.1"/>
</dbReference>
<evidence type="ECO:0000313" key="3">
    <source>
        <dbReference type="EMBL" id="ALR23287.1"/>
    </source>
</evidence>
<feature type="transmembrane region" description="Helical" evidence="2">
    <location>
        <begin position="94"/>
        <end position="112"/>
    </location>
</feature>
<geneLocation type="plasmid" evidence="3 4">
    <name>pDE8</name>
</geneLocation>
<dbReference type="Proteomes" id="UP000056968">
    <property type="component" value="Plasmid pDE8"/>
</dbReference>
<dbReference type="AlphaFoldDB" id="A0A0S3F6N0"/>
<evidence type="ECO:0000313" key="4">
    <source>
        <dbReference type="Proteomes" id="UP000056968"/>
    </source>
</evidence>
<dbReference type="OrthoDB" id="7473372at2"/>
<reference evidence="3 4" key="1">
    <citation type="submission" date="2015-11" db="EMBL/GenBank/DDBJ databases">
        <title>A Two-component Flavoprotein Monooxygenase System MeaXY Responsible for para-Hydroxylation of 2-Methyl-6-ethylaniline and 2,6-Diethylaniline in Sphingobium baderi DE-13.</title>
        <authorList>
            <person name="Cheng M."/>
            <person name="Meng Q."/>
            <person name="Yang Y."/>
            <person name="Chu C."/>
            <person name="Yan X."/>
            <person name="He J."/>
            <person name="Li S."/>
        </authorList>
    </citation>
    <scope>NUCLEOTIDE SEQUENCE [LARGE SCALE GENOMIC DNA]</scope>
    <source>
        <strain evidence="3 4">DE-13</strain>
        <plasmid evidence="4">Plasmid pDE8</plasmid>
    </source>
</reference>
<keyword evidence="3" id="KW-0614">Plasmid</keyword>
<evidence type="ECO:0000256" key="1">
    <source>
        <dbReference type="SAM" id="MobiDB-lite"/>
    </source>
</evidence>
<keyword evidence="2" id="KW-0472">Membrane</keyword>
<gene>
    <name evidence="3" type="ORF">ATN00_22570</name>
</gene>
<feature type="region of interest" description="Disordered" evidence="1">
    <location>
        <begin position="1"/>
        <end position="24"/>
    </location>
</feature>
<evidence type="ECO:0000256" key="2">
    <source>
        <dbReference type="SAM" id="Phobius"/>
    </source>
</evidence>
<accession>A0A0S3F6N0</accession>
<sequence>MTDRFDPAEFDPPAPSPTSTPGDDYRLLLDAMRQAGAEGVAQPIAALVKRLEEDARDRARAADQALADRNKLHAAAHRLATASDGLTLDRLKEWLAAGLISVAIILVAAWAWRWAQEPKIETHAYGCSTGWDAKKAICKGKWVPLVETPAGQ</sequence>
<dbReference type="KEGG" id="sbd:ATN00_22570"/>
<proteinExistence type="predicted"/>
<keyword evidence="2" id="KW-0812">Transmembrane</keyword>
<keyword evidence="2" id="KW-1133">Transmembrane helix</keyword>